<sequence>METLAYFSSVKAQEKYMINGTPEEYITPDDLVEDFITEFEFFHNSEFPQRQQQFENNLSHNVQAVLQDLYSHLKSNELDLEKYSFETLNKLIHSDPAWAKARELALKTIELSQFNLAKWESENA</sequence>
<evidence type="ECO:0000313" key="1">
    <source>
        <dbReference type="EMBL" id="ANJ68060.1"/>
    </source>
</evidence>
<protein>
    <submittedName>
        <fullName evidence="1">Uncharacterized protein</fullName>
    </submittedName>
</protein>
<dbReference type="KEGG" id="haz:A9404_12355"/>
<accession>A0A191ZJL7</accession>
<dbReference type="EMBL" id="CP016027">
    <property type="protein sequence ID" value="ANJ68060.1"/>
    <property type="molecule type" value="Genomic_DNA"/>
</dbReference>
<proteinExistence type="predicted"/>
<gene>
    <name evidence="1" type="ORF">A9404_12355</name>
</gene>
<reference evidence="1 2" key="1">
    <citation type="submission" date="2016-06" db="EMBL/GenBank/DDBJ databases">
        <title>Insight into the functional genes involving in sulfur oxidation in Pearl River water.</title>
        <authorList>
            <person name="Luo J."/>
            <person name="Tan X."/>
            <person name="Lin W."/>
        </authorList>
    </citation>
    <scope>NUCLEOTIDE SEQUENCE [LARGE SCALE GENOMIC DNA]</scope>
    <source>
        <strain evidence="1 2">LS2</strain>
    </source>
</reference>
<evidence type="ECO:0000313" key="2">
    <source>
        <dbReference type="Proteomes" id="UP000078596"/>
    </source>
</evidence>
<organism evidence="1 2">
    <name type="scientific">Halothiobacillus diazotrophicus</name>
    <dbReference type="NCBI Taxonomy" id="1860122"/>
    <lineage>
        <taxon>Bacteria</taxon>
        <taxon>Pseudomonadati</taxon>
        <taxon>Pseudomonadota</taxon>
        <taxon>Gammaproteobacteria</taxon>
        <taxon>Chromatiales</taxon>
        <taxon>Halothiobacillaceae</taxon>
        <taxon>Halothiobacillus</taxon>
    </lineage>
</organism>
<keyword evidence="2" id="KW-1185">Reference proteome</keyword>
<dbReference type="AlphaFoldDB" id="A0A191ZJL7"/>
<name>A0A191ZJL7_9GAMM</name>
<dbReference type="Proteomes" id="UP000078596">
    <property type="component" value="Chromosome"/>
</dbReference>